<sequence>MTPWMEEWRERTAHVIGEEEEESISMSLYEEKYRVVLRDMAALTDHGEGMMRQLGTANLGGNQFSGEEVASLRAKRDSTIEERDLIAEDLESLHHDFEGMRGAKDMVEAEMRKARDMAEVERDSIKDELERVRAKLNRVRAVPSSLVVVPTIPGPSPVLIEDLDRQFSQRSMP</sequence>
<organism evidence="2 3">
    <name type="scientific">Amborella trichopoda</name>
    <dbReference type="NCBI Taxonomy" id="13333"/>
    <lineage>
        <taxon>Eukaryota</taxon>
        <taxon>Viridiplantae</taxon>
        <taxon>Streptophyta</taxon>
        <taxon>Embryophyta</taxon>
        <taxon>Tracheophyta</taxon>
        <taxon>Spermatophyta</taxon>
        <taxon>Magnoliopsida</taxon>
        <taxon>Amborellales</taxon>
        <taxon>Amborellaceae</taxon>
        <taxon>Amborella</taxon>
    </lineage>
</organism>
<proteinExistence type="predicted"/>
<accession>W1NNZ3</accession>
<keyword evidence="3" id="KW-1185">Reference proteome</keyword>
<evidence type="ECO:0000256" key="1">
    <source>
        <dbReference type="SAM" id="Coils"/>
    </source>
</evidence>
<evidence type="ECO:0000313" key="3">
    <source>
        <dbReference type="Proteomes" id="UP000017836"/>
    </source>
</evidence>
<gene>
    <name evidence="2" type="ORF">AMTR_s00118p00111210</name>
</gene>
<keyword evidence="1" id="KW-0175">Coiled coil</keyword>
<evidence type="ECO:0000313" key="2">
    <source>
        <dbReference type="EMBL" id="ERM97841.1"/>
    </source>
</evidence>
<dbReference type="HOGENOM" id="CLU_101536_0_0_1"/>
<reference evidence="3" key="1">
    <citation type="journal article" date="2013" name="Science">
        <title>The Amborella genome and the evolution of flowering plants.</title>
        <authorList>
            <consortium name="Amborella Genome Project"/>
        </authorList>
    </citation>
    <scope>NUCLEOTIDE SEQUENCE [LARGE SCALE GENOMIC DNA]</scope>
</reference>
<dbReference type="EMBL" id="KI395787">
    <property type="protein sequence ID" value="ERM97841.1"/>
    <property type="molecule type" value="Genomic_DNA"/>
</dbReference>
<dbReference type="AlphaFoldDB" id="W1NNZ3"/>
<protein>
    <submittedName>
        <fullName evidence="2">Uncharacterized protein</fullName>
    </submittedName>
</protein>
<name>W1NNZ3_AMBTC</name>
<dbReference type="Proteomes" id="UP000017836">
    <property type="component" value="Unassembled WGS sequence"/>
</dbReference>
<feature type="coiled-coil region" evidence="1">
    <location>
        <begin position="115"/>
        <end position="142"/>
    </location>
</feature>
<dbReference type="Gramene" id="ERM97841">
    <property type="protein sequence ID" value="ERM97841"/>
    <property type="gene ID" value="AMTR_s00118p00111210"/>
</dbReference>